<comment type="caution">
    <text evidence="1">The sequence shown here is derived from an EMBL/GenBank/DDBJ whole genome shotgun (WGS) entry which is preliminary data.</text>
</comment>
<proteinExistence type="predicted"/>
<name>A0A1J5QGH3_9ZZZZ</name>
<dbReference type="AlphaFoldDB" id="A0A1J5QGH3"/>
<sequence>MLQASVFPSGRWVLSGSGGGALTSSATLNEYLAFSAKNEVSETHLKLAAKNEFTWPRAMFEPSREVLSEFGDVLKEKTMKKTLSCPVCGAPNMELRSHTTEQLYICATFPRCEGKRLLTDPDASTYFFDITDEFMSRHGHLKMAQKNQVGAGVVVESCGYWAVLSLGRGQLVMHQFEGLVPKVGLSFDESEKLRFVKKVER</sequence>
<protein>
    <submittedName>
        <fullName evidence="1">Uncharacterized protein</fullName>
    </submittedName>
</protein>
<accession>A0A1J5QGH3</accession>
<evidence type="ECO:0000313" key="1">
    <source>
        <dbReference type="EMBL" id="OIQ82630.1"/>
    </source>
</evidence>
<reference evidence="1" key="1">
    <citation type="submission" date="2016-10" db="EMBL/GenBank/DDBJ databases">
        <title>Sequence of Gallionella enrichment culture.</title>
        <authorList>
            <person name="Poehlein A."/>
            <person name="Muehling M."/>
            <person name="Daniel R."/>
        </authorList>
    </citation>
    <scope>NUCLEOTIDE SEQUENCE</scope>
</reference>
<organism evidence="1">
    <name type="scientific">mine drainage metagenome</name>
    <dbReference type="NCBI Taxonomy" id="410659"/>
    <lineage>
        <taxon>unclassified sequences</taxon>
        <taxon>metagenomes</taxon>
        <taxon>ecological metagenomes</taxon>
    </lineage>
</organism>
<dbReference type="EMBL" id="MLJW01000783">
    <property type="protein sequence ID" value="OIQ82630.1"/>
    <property type="molecule type" value="Genomic_DNA"/>
</dbReference>
<gene>
    <name evidence="1" type="ORF">GALL_355740</name>
</gene>